<dbReference type="InterPro" id="IPR018488">
    <property type="entry name" value="cNMP-bd_CS"/>
</dbReference>
<dbReference type="PROSITE" id="PS50042">
    <property type="entry name" value="CNMP_BINDING_3"/>
    <property type="match status" value="2"/>
</dbReference>
<gene>
    <name evidence="12" type="ORF">HK100_012397</name>
</gene>
<proteinExistence type="inferred from homology"/>
<dbReference type="GO" id="GO:0005829">
    <property type="term" value="C:cytosol"/>
    <property type="evidence" value="ECO:0007669"/>
    <property type="project" value="TreeGrafter"/>
</dbReference>
<dbReference type="GO" id="GO:0004862">
    <property type="term" value="F:cAMP-dependent protein kinase inhibitor activity"/>
    <property type="evidence" value="ECO:0007669"/>
    <property type="project" value="TreeGrafter"/>
</dbReference>
<dbReference type="GO" id="GO:0005634">
    <property type="term" value="C:nucleus"/>
    <property type="evidence" value="ECO:0007669"/>
    <property type="project" value="TreeGrafter"/>
</dbReference>
<evidence type="ECO:0000313" key="12">
    <source>
        <dbReference type="EMBL" id="KAJ3121403.1"/>
    </source>
</evidence>
<dbReference type="FunFam" id="2.60.120.10:FF:000039">
    <property type="entry name" value="cAMP-dependent protein kinase regulatory subunit"/>
    <property type="match status" value="1"/>
</dbReference>
<evidence type="ECO:0000256" key="2">
    <source>
        <dbReference type="ARBA" id="ARBA00020355"/>
    </source>
</evidence>
<keyword evidence="4 8" id="KW-0116">cAMP-binding</keyword>
<keyword evidence="13" id="KW-1185">Reference proteome</keyword>
<keyword evidence="7 8" id="KW-0114">cAMP</keyword>
<keyword evidence="6 8" id="KW-0547">Nucleotide-binding</keyword>
<dbReference type="InterPro" id="IPR014710">
    <property type="entry name" value="RmlC-like_jellyroll"/>
</dbReference>
<feature type="domain" description="Cyclic nucleotide-binding" evidence="11">
    <location>
        <begin position="227"/>
        <end position="346"/>
    </location>
</feature>
<dbReference type="GO" id="GO:0034236">
    <property type="term" value="F:protein kinase A catalytic subunit binding"/>
    <property type="evidence" value="ECO:0007669"/>
    <property type="project" value="TreeGrafter"/>
</dbReference>
<name>A0AAD5T0F2_9FUNG</name>
<dbReference type="SMART" id="SM00100">
    <property type="entry name" value="cNMP"/>
    <property type="match status" value="2"/>
</dbReference>
<dbReference type="PROSITE" id="PS00888">
    <property type="entry name" value="CNMP_BINDING_1"/>
    <property type="match status" value="1"/>
</dbReference>
<evidence type="ECO:0000313" key="13">
    <source>
        <dbReference type="Proteomes" id="UP001211907"/>
    </source>
</evidence>
<dbReference type="PANTHER" id="PTHR11635:SF152">
    <property type="entry name" value="CAMP-DEPENDENT PROTEIN KINASE TYPE I REGULATORY SUBUNIT-RELATED"/>
    <property type="match status" value="1"/>
</dbReference>
<feature type="binding site" evidence="9">
    <location>
        <position position="183"/>
    </location>
    <ligand>
        <name>3',5'-cyclic AMP</name>
        <dbReference type="ChEBI" id="CHEBI:58165"/>
        <label>1</label>
    </ligand>
</feature>
<feature type="region of interest" description="Disordered" evidence="10">
    <location>
        <begin position="1"/>
        <end position="31"/>
    </location>
</feature>
<evidence type="ECO:0000256" key="7">
    <source>
        <dbReference type="ARBA" id="ARBA00023149"/>
    </source>
</evidence>
<dbReference type="InterPro" id="IPR000595">
    <property type="entry name" value="cNMP-bd_dom"/>
</dbReference>
<dbReference type="Gene3D" id="2.60.120.10">
    <property type="entry name" value="Jelly Rolls"/>
    <property type="match status" value="2"/>
</dbReference>
<comment type="similarity">
    <text evidence="1 8">Belongs to the cAMP-dependent kinase regulatory chain family.</text>
</comment>
<dbReference type="AlphaFoldDB" id="A0AAD5T0F2"/>
<dbReference type="PROSITE" id="PS00889">
    <property type="entry name" value="CNMP_BINDING_2"/>
    <property type="match status" value="2"/>
</dbReference>
<evidence type="ECO:0000256" key="5">
    <source>
        <dbReference type="ARBA" id="ARBA00022737"/>
    </source>
</evidence>
<accession>A0AAD5T0F2</accession>
<dbReference type="InterPro" id="IPR018490">
    <property type="entry name" value="cNMP-bd_dom_sf"/>
</dbReference>
<dbReference type="EMBL" id="JADGJH010000883">
    <property type="protein sequence ID" value="KAJ3121403.1"/>
    <property type="molecule type" value="Genomic_DNA"/>
</dbReference>
<comment type="caution">
    <text evidence="12">The sequence shown here is derived from an EMBL/GenBank/DDBJ whole genome shotgun (WGS) entry which is preliminary data.</text>
</comment>
<dbReference type="Pfam" id="PF00027">
    <property type="entry name" value="cNMP_binding"/>
    <property type="match status" value="2"/>
</dbReference>
<feature type="binding site" evidence="9">
    <location>
        <position position="305"/>
    </location>
    <ligand>
        <name>3',5'-cyclic AMP</name>
        <dbReference type="ChEBI" id="CHEBI:58165"/>
        <label>2</label>
    </ligand>
</feature>
<evidence type="ECO:0000256" key="8">
    <source>
        <dbReference type="PIRNR" id="PIRNR000548"/>
    </source>
</evidence>
<evidence type="ECO:0000256" key="1">
    <source>
        <dbReference type="ARBA" id="ARBA00005753"/>
    </source>
</evidence>
<evidence type="ECO:0000256" key="4">
    <source>
        <dbReference type="ARBA" id="ARBA00022566"/>
    </source>
</evidence>
<evidence type="ECO:0000259" key="11">
    <source>
        <dbReference type="PROSITE" id="PS50042"/>
    </source>
</evidence>
<keyword evidence="5" id="KW-0677">Repeat</keyword>
<dbReference type="GO" id="GO:0033554">
    <property type="term" value="P:cellular response to stress"/>
    <property type="evidence" value="ECO:0007669"/>
    <property type="project" value="UniProtKB-ARBA"/>
</dbReference>
<feature type="domain" description="Cyclic nucleotide-binding" evidence="11">
    <location>
        <begin position="104"/>
        <end position="224"/>
    </location>
</feature>
<comment type="subunit">
    <text evidence="8">Tetramer, composed of 2 regulatory (R) and 2 catalytic (C) subunits. In the presence of cAMP it dissociates into 2 active monomeric C subunits and an R dimer.</text>
</comment>
<evidence type="ECO:0000256" key="3">
    <source>
        <dbReference type="ARBA" id="ARBA00022553"/>
    </source>
</evidence>
<sequence>MLSCCHARPKAANKKISDEPQTAPAISSNTETSTIRNYTIAESEDDLELKSTAPVPIHNRNRRTSVSAESMSPTALSTPFKPVVIPKSDSQKERIYASVKSNILFTSCDEEQLKTVVDAMTEKSVAAGDEIIKQGGVGDYFYVVERGELDVFVSKSGEEPIKVYQYSSGGSFGELALMYNAPRAATVIAKTEGVLWALDRVTFRMILMDTTSKKRRMYEGFLEELSLLSSLEAYERAKIADTLESQIFSNGQVVIKQGDIGDRFYIIESGEASVTKNIDGVESQFPSLKRGDYFGELALLNDLPRQATISAIGRLKVASMEKAAFVRLLGPVVDIIKRNMADYEKIKSLEQI</sequence>
<evidence type="ECO:0000256" key="10">
    <source>
        <dbReference type="SAM" id="MobiDB-lite"/>
    </source>
</evidence>
<dbReference type="FunFam" id="2.60.120.10:FF:000006">
    <property type="entry name" value="cAMP-dependent protein kinase type I-alpha regulatory subunit"/>
    <property type="match status" value="1"/>
</dbReference>
<dbReference type="PRINTS" id="PR00103">
    <property type="entry name" value="CAMPKINASE"/>
</dbReference>
<dbReference type="GO" id="GO:0030552">
    <property type="term" value="F:cAMP binding"/>
    <property type="evidence" value="ECO:0007669"/>
    <property type="project" value="UniProtKB-KW"/>
</dbReference>
<dbReference type="Proteomes" id="UP001211907">
    <property type="component" value="Unassembled WGS sequence"/>
</dbReference>
<reference evidence="12" key="1">
    <citation type="submission" date="2020-05" db="EMBL/GenBank/DDBJ databases">
        <title>Phylogenomic resolution of chytrid fungi.</title>
        <authorList>
            <person name="Stajich J.E."/>
            <person name="Amses K."/>
            <person name="Simmons R."/>
            <person name="Seto K."/>
            <person name="Myers J."/>
            <person name="Bonds A."/>
            <person name="Quandt C.A."/>
            <person name="Barry K."/>
            <person name="Liu P."/>
            <person name="Grigoriev I."/>
            <person name="Longcore J.E."/>
            <person name="James T.Y."/>
        </authorList>
    </citation>
    <scope>NUCLEOTIDE SEQUENCE</scope>
    <source>
        <strain evidence="12">JEL0513</strain>
    </source>
</reference>
<organism evidence="12 13">
    <name type="scientific">Physocladia obscura</name>
    <dbReference type="NCBI Taxonomy" id="109957"/>
    <lineage>
        <taxon>Eukaryota</taxon>
        <taxon>Fungi</taxon>
        <taxon>Fungi incertae sedis</taxon>
        <taxon>Chytridiomycota</taxon>
        <taxon>Chytridiomycota incertae sedis</taxon>
        <taxon>Chytridiomycetes</taxon>
        <taxon>Chytridiales</taxon>
        <taxon>Chytriomycetaceae</taxon>
        <taxon>Physocladia</taxon>
    </lineage>
</organism>
<feature type="binding site" evidence="9">
    <location>
        <position position="174"/>
    </location>
    <ligand>
        <name>3',5'-cyclic AMP</name>
        <dbReference type="ChEBI" id="CHEBI:58165"/>
        <label>1</label>
    </ligand>
</feature>
<protein>
    <recommendedName>
        <fullName evidence="2 8">cAMP-dependent protein kinase regulatory subunit</fullName>
    </recommendedName>
</protein>
<evidence type="ECO:0000256" key="9">
    <source>
        <dbReference type="PIRSR" id="PIRSR000548-1"/>
    </source>
</evidence>
<dbReference type="GO" id="GO:0005952">
    <property type="term" value="C:cAMP-dependent protein kinase complex"/>
    <property type="evidence" value="ECO:0007669"/>
    <property type="project" value="InterPro"/>
</dbReference>
<dbReference type="InterPro" id="IPR050503">
    <property type="entry name" value="cAMP-dep_PK_reg_su-like"/>
</dbReference>
<dbReference type="CDD" id="cd00038">
    <property type="entry name" value="CAP_ED"/>
    <property type="match status" value="2"/>
</dbReference>
<keyword evidence="3" id="KW-0597">Phosphoprotein</keyword>
<evidence type="ECO:0000256" key="6">
    <source>
        <dbReference type="ARBA" id="ARBA00022741"/>
    </source>
</evidence>
<dbReference type="PIRSF" id="PIRSF000548">
    <property type="entry name" value="PK_regulatory"/>
    <property type="match status" value="1"/>
</dbReference>
<feature type="binding site" evidence="9">
    <location>
        <position position="296"/>
    </location>
    <ligand>
        <name>3',5'-cyclic AMP</name>
        <dbReference type="ChEBI" id="CHEBI:58165"/>
        <label>2</label>
    </ligand>
</feature>
<dbReference type="PANTHER" id="PTHR11635">
    <property type="entry name" value="CAMP-DEPENDENT PROTEIN KINASE REGULATORY CHAIN"/>
    <property type="match status" value="1"/>
</dbReference>
<dbReference type="InterPro" id="IPR012198">
    <property type="entry name" value="cAMP_dep_PK_reg_su"/>
</dbReference>
<dbReference type="SUPFAM" id="SSF51206">
    <property type="entry name" value="cAMP-binding domain-like"/>
    <property type="match status" value="2"/>
</dbReference>